<evidence type="ECO:0000256" key="7">
    <source>
        <dbReference type="ARBA" id="ARBA00023053"/>
    </source>
</evidence>
<evidence type="ECO:0000256" key="3">
    <source>
        <dbReference type="ARBA" id="ARBA00022448"/>
    </source>
</evidence>
<keyword evidence="15" id="KW-1185">Reference proteome</keyword>
<keyword evidence="11 12" id="KW-0407">Ion channel</keyword>
<proteinExistence type="inferred from homology"/>
<feature type="transmembrane region" description="Helical" evidence="13">
    <location>
        <begin position="373"/>
        <end position="396"/>
    </location>
</feature>
<dbReference type="GO" id="GO:0015280">
    <property type="term" value="F:ligand-gated sodium channel activity"/>
    <property type="evidence" value="ECO:0007669"/>
    <property type="project" value="TreeGrafter"/>
</dbReference>
<keyword evidence="3 12" id="KW-0813">Transport</keyword>
<comment type="subcellular location">
    <subcellularLocation>
        <location evidence="1">Membrane</location>
        <topology evidence="1">Multi-pass membrane protein</topology>
    </subcellularLocation>
</comment>
<comment type="similarity">
    <text evidence="2 12">Belongs to the amiloride-sensitive sodium channel (TC 1.A.6) family.</text>
</comment>
<evidence type="ECO:0000256" key="4">
    <source>
        <dbReference type="ARBA" id="ARBA00022461"/>
    </source>
</evidence>
<feature type="transmembrane region" description="Helical" evidence="13">
    <location>
        <begin position="6"/>
        <end position="28"/>
    </location>
</feature>
<evidence type="ECO:0000256" key="1">
    <source>
        <dbReference type="ARBA" id="ARBA00004141"/>
    </source>
</evidence>
<dbReference type="AlphaFoldDB" id="A0A9P0DM33"/>
<keyword evidence="6 13" id="KW-1133">Transmembrane helix</keyword>
<evidence type="ECO:0000256" key="5">
    <source>
        <dbReference type="ARBA" id="ARBA00022692"/>
    </source>
</evidence>
<reference evidence="14" key="1">
    <citation type="submission" date="2022-01" db="EMBL/GenBank/DDBJ databases">
        <authorList>
            <person name="King R."/>
        </authorList>
    </citation>
    <scope>NUCLEOTIDE SEQUENCE</scope>
</reference>
<dbReference type="PANTHER" id="PTHR11690">
    <property type="entry name" value="AMILORIDE-SENSITIVE SODIUM CHANNEL-RELATED"/>
    <property type="match status" value="1"/>
</dbReference>
<evidence type="ECO:0000256" key="11">
    <source>
        <dbReference type="ARBA" id="ARBA00023303"/>
    </source>
</evidence>
<evidence type="ECO:0000256" key="8">
    <source>
        <dbReference type="ARBA" id="ARBA00023065"/>
    </source>
</evidence>
<evidence type="ECO:0000256" key="12">
    <source>
        <dbReference type="RuleBase" id="RU000679"/>
    </source>
</evidence>
<evidence type="ECO:0000313" key="15">
    <source>
        <dbReference type="Proteomes" id="UP001153737"/>
    </source>
</evidence>
<reference evidence="14" key="2">
    <citation type="submission" date="2022-10" db="EMBL/GenBank/DDBJ databases">
        <authorList>
            <consortium name="ENA_rothamsted_submissions"/>
            <consortium name="culmorum"/>
            <person name="King R."/>
        </authorList>
    </citation>
    <scope>NUCLEOTIDE SEQUENCE</scope>
</reference>
<dbReference type="Pfam" id="PF00858">
    <property type="entry name" value="ASC"/>
    <property type="match status" value="1"/>
</dbReference>
<keyword evidence="7" id="KW-0915">Sodium</keyword>
<keyword evidence="5 12" id="KW-0812">Transmembrane</keyword>
<evidence type="ECO:0000256" key="6">
    <source>
        <dbReference type="ARBA" id="ARBA00022989"/>
    </source>
</evidence>
<evidence type="ECO:0000256" key="9">
    <source>
        <dbReference type="ARBA" id="ARBA00023136"/>
    </source>
</evidence>
<keyword evidence="8 12" id="KW-0406">Ion transport</keyword>
<gene>
    <name evidence="14" type="ORF">PHAECO_LOCUS6694</name>
</gene>
<accession>A0A9P0DM33</accession>
<keyword evidence="4 12" id="KW-0894">Sodium channel</keyword>
<dbReference type="InterPro" id="IPR001873">
    <property type="entry name" value="ENaC"/>
</dbReference>
<protein>
    <submittedName>
        <fullName evidence="14">Uncharacterized protein</fullName>
    </submittedName>
</protein>
<dbReference type="PANTHER" id="PTHR11690:SF247">
    <property type="entry name" value="PICKPOCKET 23, ISOFORM C"/>
    <property type="match status" value="1"/>
</dbReference>
<sequence length="497" mass="57617">MIIFCRFLWFNCVAIGAVATSVIIFSLWDKFQTNPTITGLDTDFHNWEVPFPAITLCQEEPTSNQKIEEYIQKQSVRNGSDDNQIEFFKDLTKLSYDSWARFTTKYSTQGYIDFNTNLKDLVFNLTYKCEETFESCTWKSYPYNCCEGFFPVFTENGFCYTFNSRHYERKIPGTESELPDFGMHYIQETDMKWSLKFKVKSMDSYFPIYILNSEEVAGIDTQAQHVWDFSMESMMFSVKQTYTTQDTAQLSIKQRRCAFPNEIKLKVNKIYSYTACTRECRMKNAMKLCSCVPFFYPVAGTSYRHCGIDELPCITSHLEKIKSIDECSCYLGCSNTVYEIEKLNGMGSSQEGEEGALECQFVSWPMVRYKREVLFGWVDLLVSFGGIAGLFLGFSLLSGVEILYYFTIRACCMVVKERNDLRKMRFVERSRQSTKKKHDVQRFVSKLAPMKASKYATDMNFALQGISNKITPSGKEGYRLRRPADIIKSPYGIEFLN</sequence>
<keyword evidence="9 13" id="KW-0472">Membrane</keyword>
<evidence type="ECO:0000256" key="10">
    <source>
        <dbReference type="ARBA" id="ARBA00023201"/>
    </source>
</evidence>
<evidence type="ECO:0000256" key="2">
    <source>
        <dbReference type="ARBA" id="ARBA00007193"/>
    </source>
</evidence>
<dbReference type="EMBL" id="OU896708">
    <property type="protein sequence ID" value="CAH1155369.1"/>
    <property type="molecule type" value="Genomic_DNA"/>
</dbReference>
<dbReference type="Gene3D" id="2.60.470.10">
    <property type="entry name" value="Acid-sensing ion channels like domains"/>
    <property type="match status" value="1"/>
</dbReference>
<dbReference type="Gene3D" id="1.10.287.770">
    <property type="entry name" value="YojJ-like"/>
    <property type="match status" value="1"/>
</dbReference>
<name>A0A9P0DM33_PHACE</name>
<evidence type="ECO:0000313" key="14">
    <source>
        <dbReference type="EMBL" id="CAH1155369.1"/>
    </source>
</evidence>
<dbReference type="GO" id="GO:0005886">
    <property type="term" value="C:plasma membrane"/>
    <property type="evidence" value="ECO:0007669"/>
    <property type="project" value="TreeGrafter"/>
</dbReference>
<evidence type="ECO:0000256" key="13">
    <source>
        <dbReference type="SAM" id="Phobius"/>
    </source>
</evidence>
<dbReference type="Proteomes" id="UP001153737">
    <property type="component" value="Chromosome 2"/>
</dbReference>
<dbReference type="OrthoDB" id="6238402at2759"/>
<dbReference type="PRINTS" id="PR01078">
    <property type="entry name" value="AMINACHANNEL"/>
</dbReference>
<keyword evidence="10 12" id="KW-0739">Sodium transport</keyword>
<organism evidence="14 15">
    <name type="scientific">Phaedon cochleariae</name>
    <name type="common">Mustard beetle</name>
    <dbReference type="NCBI Taxonomy" id="80249"/>
    <lineage>
        <taxon>Eukaryota</taxon>
        <taxon>Metazoa</taxon>
        <taxon>Ecdysozoa</taxon>
        <taxon>Arthropoda</taxon>
        <taxon>Hexapoda</taxon>
        <taxon>Insecta</taxon>
        <taxon>Pterygota</taxon>
        <taxon>Neoptera</taxon>
        <taxon>Endopterygota</taxon>
        <taxon>Coleoptera</taxon>
        <taxon>Polyphaga</taxon>
        <taxon>Cucujiformia</taxon>
        <taxon>Chrysomeloidea</taxon>
        <taxon>Chrysomelidae</taxon>
        <taxon>Chrysomelinae</taxon>
        <taxon>Chrysomelini</taxon>
        <taxon>Phaedon</taxon>
    </lineage>
</organism>